<dbReference type="STRING" id="930991.A0A0D0E2A3"/>
<evidence type="ECO:0000313" key="3">
    <source>
        <dbReference type="Proteomes" id="UP000054538"/>
    </source>
</evidence>
<feature type="compositionally biased region" description="Polar residues" evidence="1">
    <location>
        <begin position="260"/>
        <end position="269"/>
    </location>
</feature>
<protein>
    <submittedName>
        <fullName evidence="2">Uncharacterized protein</fullName>
    </submittedName>
</protein>
<feature type="compositionally biased region" description="Pro residues" evidence="1">
    <location>
        <begin position="526"/>
        <end position="544"/>
    </location>
</feature>
<reference evidence="3" key="2">
    <citation type="submission" date="2015-01" db="EMBL/GenBank/DDBJ databases">
        <title>Evolutionary Origins and Diversification of the Mycorrhizal Mutualists.</title>
        <authorList>
            <consortium name="DOE Joint Genome Institute"/>
            <consortium name="Mycorrhizal Genomics Consortium"/>
            <person name="Kohler A."/>
            <person name="Kuo A."/>
            <person name="Nagy L.G."/>
            <person name="Floudas D."/>
            <person name="Copeland A."/>
            <person name="Barry K.W."/>
            <person name="Cichocki N."/>
            <person name="Veneault-Fourrey C."/>
            <person name="LaButti K."/>
            <person name="Lindquist E.A."/>
            <person name="Lipzen A."/>
            <person name="Lundell T."/>
            <person name="Morin E."/>
            <person name="Murat C."/>
            <person name="Riley R."/>
            <person name="Ohm R."/>
            <person name="Sun H."/>
            <person name="Tunlid A."/>
            <person name="Henrissat B."/>
            <person name="Grigoriev I.V."/>
            <person name="Hibbett D.S."/>
            <person name="Martin F."/>
        </authorList>
    </citation>
    <scope>NUCLEOTIDE SEQUENCE [LARGE SCALE GENOMIC DNA]</scope>
    <source>
        <strain evidence="3">Ve08.2h10</strain>
    </source>
</reference>
<feature type="region of interest" description="Disordered" evidence="1">
    <location>
        <begin position="1"/>
        <end position="57"/>
    </location>
</feature>
<dbReference type="AlphaFoldDB" id="A0A0D0E2A3"/>
<gene>
    <name evidence="2" type="ORF">PAXRUDRAFT_725132</name>
</gene>
<feature type="compositionally biased region" description="Low complexity" evidence="1">
    <location>
        <begin position="342"/>
        <end position="351"/>
    </location>
</feature>
<evidence type="ECO:0000313" key="2">
    <source>
        <dbReference type="EMBL" id="KIK98106.1"/>
    </source>
</evidence>
<feature type="compositionally biased region" description="Polar residues" evidence="1">
    <location>
        <begin position="47"/>
        <end position="57"/>
    </location>
</feature>
<feature type="region of interest" description="Disordered" evidence="1">
    <location>
        <begin position="329"/>
        <end position="713"/>
    </location>
</feature>
<evidence type="ECO:0000256" key="1">
    <source>
        <dbReference type="SAM" id="MobiDB-lite"/>
    </source>
</evidence>
<feature type="compositionally biased region" description="Polar residues" evidence="1">
    <location>
        <begin position="16"/>
        <end position="40"/>
    </location>
</feature>
<feature type="region of interest" description="Disordered" evidence="1">
    <location>
        <begin position="103"/>
        <end position="152"/>
    </location>
</feature>
<sequence length="743" mass="80049">MHVQWSSYPHHRGRKLSTTESNMGWSTNPLSSPSTSQALTSARVPQGLSSHCPQTPRQSLPYAIERQKPHDQDTYSAISQSYISLSYDTDRTIAQRLYASSLPKPPAALPATLQTRDSPALNAPPNPRPQSHQARQPHQARHSGPVDSSSGVTDVVIISPATIQPGEYQEQDEITLVLSPSGDGFTRGLSQVRGEAPPPFIQHLPFSPLEHHSPHERVTSRQRLSSRVTGPRRPSIRLDSVPEHRNLSSQSPLTHDVHFQSVSDSQQEPVPSYSVVDNTPPPPDFEDNSQTFQIVGRGPGTGPSSSPQPLDSPAALSRAPTYALIDPRFRTSSVPSQHTEDSSSSIPSSSRNNHRFSNRSPSNLERPRNTSTTSPSVPTIHESAAELYGASYSSFPPVRSRPPAAQRPSPHIRPPLALFHSQSSPAGVTPESAVNGPGSAPAIPFPTSESLLDTSHRQGTSMQPPRAISLPALLPPLSANHRPPDPSPTTPSVGSHDFQLPPHKSRKPPKGYSSNTILSHPSGASHPPPQQQVTSPPVPRPTSPNGPYQRGISDISPAPLGSQQVVVQQAQVPQRPSPHPHPPAQHVDVQRATQYPAAPRSLPPPLPPPPNYQLGPPDPRPTPQQPAQHHALSHDRPSHYQPPPTSQGAPPPQTVPPPVASTRSSTTDAPPKSRHTHTHPTPTARKPQVVAAPPSRYRHYSRPAGGPSTSDIADSECSAISGMLEDRLILLTTSLEEFNKVLL</sequence>
<feature type="compositionally biased region" description="Basic and acidic residues" evidence="1">
    <location>
        <begin position="209"/>
        <end position="219"/>
    </location>
</feature>
<feature type="compositionally biased region" description="Low complexity" evidence="1">
    <location>
        <begin position="396"/>
        <end position="409"/>
    </location>
</feature>
<feature type="compositionally biased region" description="Low complexity" evidence="1">
    <location>
        <begin position="464"/>
        <end position="479"/>
    </location>
</feature>
<feature type="compositionally biased region" description="Pro residues" evidence="1">
    <location>
        <begin position="601"/>
        <end position="624"/>
    </location>
</feature>
<reference evidence="2 3" key="1">
    <citation type="submission" date="2014-04" db="EMBL/GenBank/DDBJ databases">
        <authorList>
            <consortium name="DOE Joint Genome Institute"/>
            <person name="Kuo A."/>
            <person name="Kohler A."/>
            <person name="Jargeat P."/>
            <person name="Nagy L.G."/>
            <person name="Floudas D."/>
            <person name="Copeland A."/>
            <person name="Barry K.W."/>
            <person name="Cichocki N."/>
            <person name="Veneault-Fourrey C."/>
            <person name="LaButti K."/>
            <person name="Lindquist E.A."/>
            <person name="Lipzen A."/>
            <person name="Lundell T."/>
            <person name="Morin E."/>
            <person name="Murat C."/>
            <person name="Sun H."/>
            <person name="Tunlid A."/>
            <person name="Henrissat B."/>
            <person name="Grigoriev I.V."/>
            <person name="Hibbett D.S."/>
            <person name="Martin F."/>
            <person name="Nordberg H.P."/>
            <person name="Cantor M.N."/>
            <person name="Hua S.X."/>
        </authorList>
    </citation>
    <scope>NUCLEOTIDE SEQUENCE [LARGE SCALE GENOMIC DNA]</scope>
    <source>
        <strain evidence="2 3">Ve08.2h10</strain>
    </source>
</reference>
<dbReference type="InParanoid" id="A0A0D0E2A3"/>
<dbReference type="OrthoDB" id="10430494at2759"/>
<feature type="compositionally biased region" description="Pro residues" evidence="1">
    <location>
        <begin position="640"/>
        <end position="659"/>
    </location>
</feature>
<name>A0A0D0E2A3_9AGAM</name>
<proteinExistence type="predicted"/>
<feature type="region of interest" description="Disordered" evidence="1">
    <location>
        <begin position="187"/>
        <end position="315"/>
    </location>
</feature>
<accession>A0A0D0E2A3</accession>
<keyword evidence="3" id="KW-1185">Reference proteome</keyword>
<dbReference type="EMBL" id="KN824906">
    <property type="protein sequence ID" value="KIK98106.1"/>
    <property type="molecule type" value="Genomic_DNA"/>
</dbReference>
<feature type="compositionally biased region" description="Polar residues" evidence="1">
    <location>
        <begin position="447"/>
        <end position="463"/>
    </location>
</feature>
<feature type="compositionally biased region" description="Low complexity" evidence="1">
    <location>
        <begin position="563"/>
        <end position="574"/>
    </location>
</feature>
<organism evidence="2 3">
    <name type="scientific">Paxillus rubicundulus Ve08.2h10</name>
    <dbReference type="NCBI Taxonomy" id="930991"/>
    <lineage>
        <taxon>Eukaryota</taxon>
        <taxon>Fungi</taxon>
        <taxon>Dikarya</taxon>
        <taxon>Basidiomycota</taxon>
        <taxon>Agaricomycotina</taxon>
        <taxon>Agaricomycetes</taxon>
        <taxon>Agaricomycetidae</taxon>
        <taxon>Boletales</taxon>
        <taxon>Paxilineae</taxon>
        <taxon>Paxillaceae</taxon>
        <taxon>Paxillus</taxon>
    </lineage>
</organism>
<dbReference type="Proteomes" id="UP000054538">
    <property type="component" value="Unassembled WGS sequence"/>
</dbReference>
<dbReference type="HOGENOM" id="CLU_014279_0_0_1"/>